<keyword evidence="2" id="KW-1185">Reference proteome</keyword>
<name>A0ACC3CEF2_PYRYE</name>
<accession>A0ACC3CEF2</accession>
<dbReference type="EMBL" id="CM020620">
    <property type="protein sequence ID" value="KAK1868325.1"/>
    <property type="molecule type" value="Genomic_DNA"/>
</dbReference>
<protein>
    <submittedName>
        <fullName evidence="1">Uncharacterized protein</fullName>
    </submittedName>
</protein>
<gene>
    <name evidence="1" type="ORF">I4F81_010814</name>
</gene>
<comment type="caution">
    <text evidence="1">The sequence shown here is derived from an EMBL/GenBank/DDBJ whole genome shotgun (WGS) entry which is preliminary data.</text>
</comment>
<dbReference type="Proteomes" id="UP000798662">
    <property type="component" value="Chromosome 3"/>
</dbReference>
<proteinExistence type="predicted"/>
<evidence type="ECO:0000313" key="2">
    <source>
        <dbReference type="Proteomes" id="UP000798662"/>
    </source>
</evidence>
<evidence type="ECO:0000313" key="1">
    <source>
        <dbReference type="EMBL" id="KAK1868325.1"/>
    </source>
</evidence>
<reference evidence="1" key="1">
    <citation type="submission" date="2019-11" db="EMBL/GenBank/DDBJ databases">
        <title>Nori genome reveals adaptations in red seaweeds to the harsh intertidal environment.</title>
        <authorList>
            <person name="Wang D."/>
            <person name="Mao Y."/>
        </authorList>
    </citation>
    <scope>NUCLEOTIDE SEQUENCE</scope>
    <source>
        <tissue evidence="1">Gametophyte</tissue>
    </source>
</reference>
<sequence>MGGPSLLAPTSRRSVLAPAAAMAPPPSAAAASAFVPAPLVRVARPRRGAAVLALGRPPPPAVAARGGGGSRRRRRPGSVAAGVGMAAAAAGSDRRLEDAAVGSGGGGDGDGDGGGGVGGGGGVIGGGSGGRGAATGGVALRQGGSVAHLLGAPIRAWQTALRAVVALERQTRPGQVPGSEERMRRRFEELPASARNEAQMLGRLTPGCEGTHGVFPKCNFACTPCYHNADANKVRVDGAHTVTEVARQLSTLADLRGPHGHCQLIGGEVSLLPPEDHAAALEVMRFYGRLTPMSFTHGDFDYDYLTRLALYPDGRRRFDRLDFAVHFDSYMVGRRGARRVTCEADLHPARARFMDMMKRLRREHGVDFYVAHNMTVQPGNVRQIADVVRAAKCMGFRMLSFQPAAYVGDERRWAEAGSSSDYRLLSADDGAGVWAEVESGAGTGLPYQLFKMGDVRCNRTCFGALVGRADDPDCPYVPFFLDSSPADAALRDLLLAYLGTIVMPPVALTIKIFRLLATRPRVLVSALLWASRWVARAGGVWRVLRHRPRVLTFVMHRFMHADDVQAAWALMEGGVAHDDAAAVAAGARVAETMERLGACSYAMAHPADRRTVPACVQHSVLDPGENASLADLLPLKGEAVPAAAVAPPSMGVPPTV</sequence>
<organism evidence="1 2">
    <name type="scientific">Pyropia yezoensis</name>
    <name type="common">Susabi-nori</name>
    <name type="synonym">Porphyra yezoensis</name>
    <dbReference type="NCBI Taxonomy" id="2788"/>
    <lineage>
        <taxon>Eukaryota</taxon>
        <taxon>Rhodophyta</taxon>
        <taxon>Bangiophyceae</taxon>
        <taxon>Bangiales</taxon>
        <taxon>Bangiaceae</taxon>
        <taxon>Pyropia</taxon>
    </lineage>
</organism>